<keyword evidence="2" id="KW-1133">Transmembrane helix</keyword>
<keyword evidence="5" id="KW-1185">Reference proteome</keyword>
<proteinExistence type="predicted"/>
<evidence type="ECO:0000259" key="3">
    <source>
        <dbReference type="Pfam" id="PF09851"/>
    </source>
</evidence>
<organism evidence="4 5">
    <name type="scientific">Actinocrinis puniceicyclus</name>
    <dbReference type="NCBI Taxonomy" id="977794"/>
    <lineage>
        <taxon>Bacteria</taxon>
        <taxon>Bacillati</taxon>
        <taxon>Actinomycetota</taxon>
        <taxon>Actinomycetes</taxon>
        <taxon>Catenulisporales</taxon>
        <taxon>Actinospicaceae</taxon>
        <taxon>Actinocrinis</taxon>
    </lineage>
</organism>
<dbReference type="EMBL" id="JAGSXH010000023">
    <property type="protein sequence ID" value="MBS2963244.1"/>
    <property type="molecule type" value="Genomic_DNA"/>
</dbReference>
<accession>A0A8J7WPN6</accession>
<feature type="domain" description="SHOCT" evidence="3">
    <location>
        <begin position="69"/>
        <end position="94"/>
    </location>
</feature>
<evidence type="ECO:0000313" key="5">
    <source>
        <dbReference type="Proteomes" id="UP000677913"/>
    </source>
</evidence>
<comment type="caution">
    <text evidence="4">The sequence shown here is derived from an EMBL/GenBank/DDBJ whole genome shotgun (WGS) entry which is preliminary data.</text>
</comment>
<gene>
    <name evidence="4" type="ORF">KGA66_09315</name>
</gene>
<protein>
    <submittedName>
        <fullName evidence="4">SHOCT domain-containing protein</fullName>
    </submittedName>
</protein>
<dbReference type="InterPro" id="IPR018649">
    <property type="entry name" value="SHOCT"/>
</dbReference>
<feature type="transmembrane region" description="Helical" evidence="2">
    <location>
        <begin position="12"/>
        <end position="37"/>
    </location>
</feature>
<reference evidence="4" key="1">
    <citation type="submission" date="2021-04" db="EMBL/GenBank/DDBJ databases">
        <title>Genome based classification of Actinospica acidithermotolerans sp. nov., an actinobacterium isolated from an Indonesian hot spring.</title>
        <authorList>
            <person name="Kusuma A.B."/>
            <person name="Putra K.E."/>
            <person name="Nafisah S."/>
            <person name="Loh J."/>
            <person name="Nouioui I."/>
            <person name="Goodfellow M."/>
        </authorList>
    </citation>
    <scope>NUCLEOTIDE SEQUENCE</scope>
    <source>
        <strain evidence="4">DSM 45618</strain>
    </source>
</reference>
<sequence>MMYWYGDHGMSGWAWGLATIGMIVFWGVLIAAGVALFRYLAHGPRQQNHAAPGAGITAHSAPPAPPASPEAILAERFARGEIDEEEYHARLATLRGTVRT</sequence>
<evidence type="ECO:0000313" key="4">
    <source>
        <dbReference type="EMBL" id="MBS2963244.1"/>
    </source>
</evidence>
<dbReference type="Pfam" id="PF09851">
    <property type="entry name" value="SHOCT"/>
    <property type="match status" value="1"/>
</dbReference>
<keyword evidence="2" id="KW-0472">Membrane</keyword>
<keyword evidence="2" id="KW-0812">Transmembrane</keyword>
<dbReference type="AlphaFoldDB" id="A0A8J7WPN6"/>
<evidence type="ECO:0000256" key="2">
    <source>
        <dbReference type="SAM" id="Phobius"/>
    </source>
</evidence>
<feature type="region of interest" description="Disordered" evidence="1">
    <location>
        <begin position="46"/>
        <end position="67"/>
    </location>
</feature>
<dbReference type="Proteomes" id="UP000677913">
    <property type="component" value="Unassembled WGS sequence"/>
</dbReference>
<dbReference type="RefSeq" id="WP_211466759.1">
    <property type="nucleotide sequence ID" value="NZ_JAGSXH010000023.1"/>
</dbReference>
<name>A0A8J7WPN6_9ACTN</name>
<evidence type="ECO:0000256" key="1">
    <source>
        <dbReference type="SAM" id="MobiDB-lite"/>
    </source>
</evidence>